<protein>
    <submittedName>
        <fullName evidence="3">ATPase, AAA-type, core</fullName>
    </submittedName>
</protein>
<evidence type="ECO:0000259" key="2">
    <source>
        <dbReference type="SMART" id="SM00382"/>
    </source>
</evidence>
<dbReference type="SMART" id="SM00382">
    <property type="entry name" value="AAA"/>
    <property type="match status" value="1"/>
</dbReference>
<dbReference type="Pfam" id="PF22942">
    <property type="entry name" value="DUF7025"/>
    <property type="match status" value="1"/>
</dbReference>
<evidence type="ECO:0000313" key="4">
    <source>
        <dbReference type="Proteomes" id="UP000242877"/>
    </source>
</evidence>
<dbReference type="PANTHER" id="PTHR46411:SF1">
    <property type="entry name" value="FAMILY ATPASE, PUTATIVE (AFU_ORTHOLOGUE AFUA_7G05752)-RELATED"/>
    <property type="match status" value="1"/>
</dbReference>
<feature type="compositionally biased region" description="Acidic residues" evidence="1">
    <location>
        <begin position="76"/>
        <end position="88"/>
    </location>
</feature>
<sequence>MPSAVQVDAGQQTSTPTLENGVKAVANTVNGDTPKAEETKVETNGTKDEKKDEGKKDEKKEDEDKEKKDEEKKDGDDSDSDSDDDEELSGEKKTPKDLGPFGALKDDETITLLIDALQTEKKKREDGRSDKKKASINDFKRVDYGKWNEYIFLVKRNFDDEGDYENTVVQFKSKYLRDVAREVMYEDLLADEPEIETETAFKHLEDFREFHVDLTAKLEELKKEPETNKKAIKKTKKTIDHLGTFIKYVDIDFDDTKKKLYPLLKAGKITYDLLWTIFKPGEIIYTPDYEGDGEPHCMKYRSSSYNKCKGYFGITGSIIKFDDDKIGMATNVNTLYGFRGSKPITSLHCYPFRYHPQQREIRQNLIERGKKYIECQGIHHRRYDGFAYLYVEERQRMMKMNVNGRIMVDFVNFKKNMPNYYDLNLDARDGDLETTRKKDEEDITNHTFAVIKTKAGIYHVAKIETDEEGNETTPECEIEEDKIDPIYKNVRICEDELLLCCPVVYGFSFSQKSWIEFAVSKLEEVIFTPEAFHSLVIPDSQKSIIKALVRSHTLDTSRNIDDVIAGKGQGLVSVLHGPPGVGKTLTAEGIAELVRRPLYSVSVGELGTSTSRLEENLKTILDVAHAWGAVLLLDEADVFLEARDIHDINRNALVSIFLRLLEYFQGIMFLTTNRVETFDPAFQSRIHVAIRYDDLSQKARLKVWNTFVQRVRDLEDYEWTTD</sequence>
<dbReference type="CDD" id="cd19481">
    <property type="entry name" value="RecA-like_protease"/>
    <property type="match status" value="1"/>
</dbReference>
<dbReference type="GO" id="GO:0005524">
    <property type="term" value="F:ATP binding"/>
    <property type="evidence" value="ECO:0007669"/>
    <property type="project" value="InterPro"/>
</dbReference>
<dbReference type="OrthoDB" id="10042665at2759"/>
<feature type="compositionally biased region" description="Polar residues" evidence="1">
    <location>
        <begin position="9"/>
        <end position="18"/>
    </location>
</feature>
<name>A0A167UVF4_9EURO</name>
<dbReference type="InterPro" id="IPR003593">
    <property type="entry name" value="AAA+_ATPase"/>
</dbReference>
<feature type="compositionally biased region" description="Basic and acidic residues" evidence="1">
    <location>
        <begin position="65"/>
        <end position="75"/>
    </location>
</feature>
<dbReference type="AlphaFoldDB" id="A0A167UVF4"/>
<comment type="caution">
    <text evidence="3">The sequence shown here is derived from an EMBL/GenBank/DDBJ whole genome shotgun (WGS) entry which is preliminary data.</text>
</comment>
<dbReference type="EMBL" id="AZGZ01000053">
    <property type="protein sequence ID" value="KZZ86657.1"/>
    <property type="molecule type" value="Genomic_DNA"/>
</dbReference>
<dbReference type="Pfam" id="PF00004">
    <property type="entry name" value="AAA"/>
    <property type="match status" value="1"/>
</dbReference>
<feature type="region of interest" description="Disordered" evidence="1">
    <location>
        <begin position="1"/>
        <end position="102"/>
    </location>
</feature>
<evidence type="ECO:0000313" key="3">
    <source>
        <dbReference type="EMBL" id="KZZ86657.1"/>
    </source>
</evidence>
<dbReference type="PANTHER" id="PTHR46411">
    <property type="entry name" value="FAMILY ATPASE, PUTATIVE-RELATED"/>
    <property type="match status" value="1"/>
</dbReference>
<evidence type="ECO:0000256" key="1">
    <source>
        <dbReference type="SAM" id="MobiDB-lite"/>
    </source>
</evidence>
<organism evidence="3 4">
    <name type="scientific">Ascosphaera apis ARSEF 7405</name>
    <dbReference type="NCBI Taxonomy" id="392613"/>
    <lineage>
        <taxon>Eukaryota</taxon>
        <taxon>Fungi</taxon>
        <taxon>Dikarya</taxon>
        <taxon>Ascomycota</taxon>
        <taxon>Pezizomycotina</taxon>
        <taxon>Eurotiomycetes</taxon>
        <taxon>Eurotiomycetidae</taxon>
        <taxon>Onygenales</taxon>
        <taxon>Ascosphaeraceae</taxon>
        <taxon>Ascosphaera</taxon>
    </lineage>
</organism>
<dbReference type="InterPro" id="IPR027417">
    <property type="entry name" value="P-loop_NTPase"/>
</dbReference>
<dbReference type="InterPro" id="IPR054289">
    <property type="entry name" value="DUF7025"/>
</dbReference>
<dbReference type="VEuPathDB" id="FungiDB:AAP_06359"/>
<dbReference type="SUPFAM" id="SSF52540">
    <property type="entry name" value="P-loop containing nucleoside triphosphate hydrolases"/>
    <property type="match status" value="1"/>
</dbReference>
<accession>A0A167UVF4</accession>
<dbReference type="Proteomes" id="UP000242877">
    <property type="component" value="Unassembled WGS sequence"/>
</dbReference>
<reference evidence="3 4" key="1">
    <citation type="journal article" date="2016" name="Genome Biol. Evol.">
        <title>Divergent and convergent evolution of fungal pathogenicity.</title>
        <authorList>
            <person name="Shang Y."/>
            <person name="Xiao G."/>
            <person name="Zheng P."/>
            <person name="Cen K."/>
            <person name="Zhan S."/>
            <person name="Wang C."/>
        </authorList>
    </citation>
    <scope>NUCLEOTIDE SEQUENCE [LARGE SCALE GENOMIC DNA]</scope>
    <source>
        <strain evidence="3 4">ARSEF 7405</strain>
    </source>
</reference>
<dbReference type="InterPro" id="IPR003959">
    <property type="entry name" value="ATPase_AAA_core"/>
</dbReference>
<feature type="compositionally biased region" description="Basic and acidic residues" evidence="1">
    <location>
        <begin position="34"/>
        <end position="59"/>
    </location>
</feature>
<keyword evidence="4" id="KW-1185">Reference proteome</keyword>
<gene>
    <name evidence="3" type="ORF">AAP_06359</name>
</gene>
<proteinExistence type="predicted"/>
<dbReference type="GO" id="GO:0016887">
    <property type="term" value="F:ATP hydrolysis activity"/>
    <property type="evidence" value="ECO:0007669"/>
    <property type="project" value="InterPro"/>
</dbReference>
<dbReference type="Gene3D" id="3.40.50.300">
    <property type="entry name" value="P-loop containing nucleotide triphosphate hydrolases"/>
    <property type="match status" value="1"/>
</dbReference>
<feature type="domain" description="AAA+ ATPase" evidence="2">
    <location>
        <begin position="569"/>
        <end position="694"/>
    </location>
</feature>